<dbReference type="CDD" id="cd08440">
    <property type="entry name" value="PBP2_LTTR_like_4"/>
    <property type="match status" value="1"/>
</dbReference>
<evidence type="ECO:0000313" key="8">
    <source>
        <dbReference type="Proteomes" id="UP000008809"/>
    </source>
</evidence>
<dbReference type="InterPro" id="IPR000847">
    <property type="entry name" value="LysR_HTH_N"/>
</dbReference>
<dbReference type="STRING" id="316058.RPB_1500"/>
<keyword evidence="8" id="KW-1185">Reference proteome</keyword>
<evidence type="ECO:0000256" key="3">
    <source>
        <dbReference type="ARBA" id="ARBA00023015"/>
    </source>
</evidence>
<organism evidence="7 8">
    <name type="scientific">Rhodopseudomonas palustris (strain HaA2)</name>
    <dbReference type="NCBI Taxonomy" id="316058"/>
    <lineage>
        <taxon>Bacteria</taxon>
        <taxon>Pseudomonadati</taxon>
        <taxon>Pseudomonadota</taxon>
        <taxon>Alphaproteobacteria</taxon>
        <taxon>Hyphomicrobiales</taxon>
        <taxon>Nitrobacteraceae</taxon>
        <taxon>Rhodopseudomonas</taxon>
    </lineage>
</organism>
<name>Q2J000_RHOP2</name>
<accession>Q2J000</accession>
<keyword evidence="5" id="KW-0804">Transcription</keyword>
<evidence type="ECO:0000256" key="1">
    <source>
        <dbReference type="ARBA" id="ARBA00003502"/>
    </source>
</evidence>
<feature type="domain" description="HTH lysR-type" evidence="6">
    <location>
        <begin position="23"/>
        <end position="80"/>
    </location>
</feature>
<dbReference type="Pfam" id="PF00126">
    <property type="entry name" value="HTH_1"/>
    <property type="match status" value="1"/>
</dbReference>
<evidence type="ECO:0000256" key="5">
    <source>
        <dbReference type="ARBA" id="ARBA00023163"/>
    </source>
</evidence>
<dbReference type="KEGG" id="rpb:RPB_1500"/>
<gene>
    <name evidence="7" type="ordered locus">RPB_1500</name>
</gene>
<dbReference type="EMBL" id="CP000250">
    <property type="protein sequence ID" value="ABD06210.1"/>
    <property type="molecule type" value="Genomic_DNA"/>
</dbReference>
<proteinExistence type="inferred from homology"/>
<dbReference type="eggNOG" id="COG0583">
    <property type="taxonomic scope" value="Bacteria"/>
</dbReference>
<dbReference type="AlphaFoldDB" id="Q2J000"/>
<dbReference type="InterPro" id="IPR005119">
    <property type="entry name" value="LysR_subst-bd"/>
</dbReference>
<evidence type="ECO:0000256" key="4">
    <source>
        <dbReference type="ARBA" id="ARBA00023125"/>
    </source>
</evidence>
<evidence type="ECO:0000259" key="6">
    <source>
        <dbReference type="PROSITE" id="PS50931"/>
    </source>
</evidence>
<dbReference type="SUPFAM" id="SSF46785">
    <property type="entry name" value="Winged helix' DNA-binding domain"/>
    <property type="match status" value="1"/>
</dbReference>
<comment type="function">
    <text evidence="1">NodD regulates the expression of the nodABCFE genes which encode other nodulation proteins. NodD is also a negative regulator of its own expression. Binds flavonoids as inducers.</text>
</comment>
<dbReference type="InterPro" id="IPR050950">
    <property type="entry name" value="HTH-type_LysR_regulators"/>
</dbReference>
<dbReference type="GO" id="GO:0003677">
    <property type="term" value="F:DNA binding"/>
    <property type="evidence" value="ECO:0007669"/>
    <property type="project" value="UniProtKB-KW"/>
</dbReference>
<dbReference type="Gene3D" id="1.10.10.10">
    <property type="entry name" value="Winged helix-like DNA-binding domain superfamily/Winged helix DNA-binding domain"/>
    <property type="match status" value="1"/>
</dbReference>
<dbReference type="GO" id="GO:0005829">
    <property type="term" value="C:cytosol"/>
    <property type="evidence" value="ECO:0007669"/>
    <property type="project" value="TreeGrafter"/>
</dbReference>
<keyword evidence="3" id="KW-0805">Transcription regulation</keyword>
<dbReference type="PRINTS" id="PR00039">
    <property type="entry name" value="HTHLYSR"/>
</dbReference>
<dbReference type="HOGENOM" id="CLU_039613_6_0_5"/>
<keyword evidence="4" id="KW-0238">DNA-binding</keyword>
<dbReference type="PROSITE" id="PS50931">
    <property type="entry name" value="HTH_LYSR"/>
    <property type="match status" value="1"/>
</dbReference>
<evidence type="ECO:0000313" key="7">
    <source>
        <dbReference type="EMBL" id="ABD06210.1"/>
    </source>
</evidence>
<reference evidence="7 8" key="1">
    <citation type="submission" date="2006-01" db="EMBL/GenBank/DDBJ databases">
        <title>Complete sequence of Rhodopseudomonas palustris HaA2.</title>
        <authorList>
            <consortium name="US DOE Joint Genome Institute"/>
            <person name="Copeland A."/>
            <person name="Lucas S."/>
            <person name="Lapidus A."/>
            <person name="Barry K."/>
            <person name="Detter J.C."/>
            <person name="Glavina T."/>
            <person name="Hammon N."/>
            <person name="Israni S."/>
            <person name="Pitluck S."/>
            <person name="Chain P."/>
            <person name="Malfatti S."/>
            <person name="Shin M."/>
            <person name="Vergez L."/>
            <person name="Schmutz J."/>
            <person name="Larimer F."/>
            <person name="Land M."/>
            <person name="Hauser L."/>
            <person name="Pelletier D.A."/>
            <person name="Kyrpides N."/>
            <person name="Anderson I."/>
            <person name="Oda Y."/>
            <person name="Harwood C.S."/>
            <person name="Richardson P."/>
        </authorList>
    </citation>
    <scope>NUCLEOTIDE SEQUENCE [LARGE SCALE GENOMIC DNA]</scope>
    <source>
        <strain evidence="7 8">HaA2</strain>
    </source>
</reference>
<comment type="similarity">
    <text evidence="2">Belongs to the LysR transcriptional regulatory family.</text>
</comment>
<dbReference type="Proteomes" id="UP000008809">
    <property type="component" value="Chromosome"/>
</dbReference>
<dbReference type="InterPro" id="IPR036388">
    <property type="entry name" value="WH-like_DNA-bd_sf"/>
</dbReference>
<protein>
    <submittedName>
        <fullName evidence="7">Transcriptional regulator, LysR family</fullName>
    </submittedName>
</protein>
<dbReference type="PANTHER" id="PTHR30419">
    <property type="entry name" value="HTH-TYPE TRANSCRIPTIONAL REGULATOR YBHD"/>
    <property type="match status" value="1"/>
</dbReference>
<dbReference type="Gene3D" id="3.40.190.10">
    <property type="entry name" value="Periplasmic binding protein-like II"/>
    <property type="match status" value="2"/>
</dbReference>
<sequence length="327" mass="35331">MPKYITNELVASLISRIELMAEPTLKQIRMFLAVARHRSFRVAGDRVSASQSSISIQIKQLEDRVGLALFDRTTRVVKLTPAGSELLADFERLAAMADEVRVKCAQLAAGRTGQLRIGVLPSIAEHLLPEVIAEFSRELPGVHFEIFEAVEQELIAAVKVGRCDLGLTSARMLERGMTFEGLFSDDLFAVMLSSHPLASLDEIPIAALAERPLILTKWGTSLRLAASQAFEDEGIAIVPAYEVTNMATALGFAAKGLGVALLPASAVRNMQNVATVARPLRGQAGSRMMGILQLEGAVSYPLQQRFIALLRSVVATAASRQVLAPES</sequence>
<dbReference type="GO" id="GO:0003700">
    <property type="term" value="F:DNA-binding transcription factor activity"/>
    <property type="evidence" value="ECO:0007669"/>
    <property type="project" value="InterPro"/>
</dbReference>
<dbReference type="InterPro" id="IPR036390">
    <property type="entry name" value="WH_DNA-bd_sf"/>
</dbReference>
<dbReference type="SUPFAM" id="SSF53850">
    <property type="entry name" value="Periplasmic binding protein-like II"/>
    <property type="match status" value="1"/>
</dbReference>
<dbReference type="Pfam" id="PF03466">
    <property type="entry name" value="LysR_substrate"/>
    <property type="match status" value="1"/>
</dbReference>
<dbReference type="FunFam" id="1.10.10.10:FF:000001">
    <property type="entry name" value="LysR family transcriptional regulator"/>
    <property type="match status" value="1"/>
</dbReference>
<evidence type="ECO:0000256" key="2">
    <source>
        <dbReference type="ARBA" id="ARBA00009437"/>
    </source>
</evidence>